<feature type="transmembrane region" description="Helical" evidence="2">
    <location>
        <begin position="31"/>
        <end position="52"/>
    </location>
</feature>
<reference evidence="3 4" key="1">
    <citation type="submission" date="2024-05" db="EMBL/GenBank/DDBJ databases">
        <title>The nuclear and mitochondrial genome assemblies of Tetragonisca angustula (Apidae: Meliponini), a tiny yet remarkable pollinator in the Neotropics.</title>
        <authorList>
            <person name="Ferrari R."/>
            <person name="Ricardo P.C."/>
            <person name="Dias F.C."/>
            <person name="Araujo N.S."/>
            <person name="Soares D.O."/>
            <person name="Zhou Q.-S."/>
            <person name="Zhu C.-D."/>
            <person name="Coutinho L."/>
            <person name="Airas M.C."/>
            <person name="Batista T.M."/>
        </authorList>
    </citation>
    <scope>NUCLEOTIDE SEQUENCE [LARGE SCALE GENOMIC DNA]</scope>
    <source>
        <strain evidence="3">ASF017062</strain>
        <tissue evidence="3">Abdomen</tissue>
    </source>
</reference>
<evidence type="ECO:0000256" key="1">
    <source>
        <dbReference type="SAM" id="MobiDB-lite"/>
    </source>
</evidence>
<keyword evidence="2" id="KW-0472">Membrane</keyword>
<accession>A0AAW0ZVU7</accession>
<keyword evidence="4" id="KW-1185">Reference proteome</keyword>
<dbReference type="EMBL" id="JAWNGG020000120">
    <property type="protein sequence ID" value="KAK9300836.1"/>
    <property type="molecule type" value="Genomic_DNA"/>
</dbReference>
<comment type="caution">
    <text evidence="3">The sequence shown here is derived from an EMBL/GenBank/DDBJ whole genome shotgun (WGS) entry which is preliminary data.</text>
</comment>
<evidence type="ECO:0000313" key="4">
    <source>
        <dbReference type="Proteomes" id="UP001432146"/>
    </source>
</evidence>
<evidence type="ECO:0000313" key="3">
    <source>
        <dbReference type="EMBL" id="KAK9300836.1"/>
    </source>
</evidence>
<protein>
    <submittedName>
        <fullName evidence="3">Uncharacterized protein</fullName>
    </submittedName>
</protein>
<feature type="region of interest" description="Disordered" evidence="1">
    <location>
        <begin position="92"/>
        <end position="126"/>
    </location>
</feature>
<dbReference type="Proteomes" id="UP001432146">
    <property type="component" value="Unassembled WGS sequence"/>
</dbReference>
<gene>
    <name evidence="3" type="ORF">QLX08_006552</name>
</gene>
<keyword evidence="2" id="KW-1133">Transmembrane helix</keyword>
<organism evidence="3 4">
    <name type="scientific">Tetragonisca angustula</name>
    <dbReference type="NCBI Taxonomy" id="166442"/>
    <lineage>
        <taxon>Eukaryota</taxon>
        <taxon>Metazoa</taxon>
        <taxon>Ecdysozoa</taxon>
        <taxon>Arthropoda</taxon>
        <taxon>Hexapoda</taxon>
        <taxon>Insecta</taxon>
        <taxon>Pterygota</taxon>
        <taxon>Neoptera</taxon>
        <taxon>Endopterygota</taxon>
        <taxon>Hymenoptera</taxon>
        <taxon>Apocrita</taxon>
        <taxon>Aculeata</taxon>
        <taxon>Apoidea</taxon>
        <taxon>Anthophila</taxon>
        <taxon>Apidae</taxon>
        <taxon>Tetragonisca</taxon>
    </lineage>
</organism>
<sequence>MVRHLGHLATIIGHWRKFWALSQNLPIPQIYTSQFAIISTICLFICLCDKFFKLQTDFMDTQCRYEPPWQGRTVDSLGSAFRIQEAACSKEKAKRDFSPSLDGRGTTTPPVSNPPGKINLVRDRES</sequence>
<name>A0AAW0ZVU7_9HYME</name>
<dbReference type="AlphaFoldDB" id="A0AAW0ZVU7"/>
<proteinExistence type="predicted"/>
<evidence type="ECO:0000256" key="2">
    <source>
        <dbReference type="SAM" id="Phobius"/>
    </source>
</evidence>
<keyword evidence="2" id="KW-0812">Transmembrane</keyword>